<feature type="compositionally biased region" description="Basic and acidic residues" evidence="1">
    <location>
        <begin position="180"/>
        <end position="195"/>
    </location>
</feature>
<keyword evidence="4" id="KW-1185">Reference proteome</keyword>
<comment type="caution">
    <text evidence="3">The sequence shown here is derived from an EMBL/GenBank/DDBJ whole genome shotgun (WGS) entry which is preliminary data.</text>
</comment>
<accession>A0ABQ9X4L9</accession>
<evidence type="ECO:0000256" key="1">
    <source>
        <dbReference type="SAM" id="MobiDB-lite"/>
    </source>
</evidence>
<evidence type="ECO:0000313" key="4">
    <source>
        <dbReference type="Proteomes" id="UP001281761"/>
    </source>
</evidence>
<reference evidence="3 4" key="1">
    <citation type="journal article" date="2022" name="bioRxiv">
        <title>Genomics of Preaxostyla Flagellates Illuminates Evolutionary Transitions and the Path Towards Mitochondrial Loss.</title>
        <authorList>
            <person name="Novak L.V.F."/>
            <person name="Treitli S.C."/>
            <person name="Pyrih J."/>
            <person name="Halakuc P."/>
            <person name="Pipaliya S.V."/>
            <person name="Vacek V."/>
            <person name="Brzon O."/>
            <person name="Soukal P."/>
            <person name="Eme L."/>
            <person name="Dacks J.B."/>
            <person name="Karnkowska A."/>
            <person name="Elias M."/>
            <person name="Hampl V."/>
        </authorList>
    </citation>
    <scope>NUCLEOTIDE SEQUENCE [LARGE SCALE GENOMIC DNA]</scope>
    <source>
        <strain evidence="3">NAU3</strain>
        <tissue evidence="3">Gut</tissue>
    </source>
</reference>
<name>A0ABQ9X4L9_9EUKA</name>
<evidence type="ECO:0000313" key="3">
    <source>
        <dbReference type="EMBL" id="KAK2946543.1"/>
    </source>
</evidence>
<protein>
    <submittedName>
        <fullName evidence="3">Uncharacterized protein</fullName>
    </submittedName>
</protein>
<organism evidence="3 4">
    <name type="scientific">Blattamonas nauphoetae</name>
    <dbReference type="NCBI Taxonomy" id="2049346"/>
    <lineage>
        <taxon>Eukaryota</taxon>
        <taxon>Metamonada</taxon>
        <taxon>Preaxostyla</taxon>
        <taxon>Oxymonadida</taxon>
        <taxon>Blattamonas</taxon>
    </lineage>
</organism>
<keyword evidence="2" id="KW-0812">Transmembrane</keyword>
<sequence length="245" mass="27445">MKILQNKEGRTAPINQGSVCILSLLEALSNSGVPSTRIVFAGHVDRYGGELVTTGKRGKSVFVAVGGGVADLFLISSFIPILNFSVTLDSSDEKDNLGIDEEETEWNNVSTEERSPAQSLSQDKFGIRWPDDQLWCLEDFNLSPIRQQPADVPINILFLKSRCDAIDAQLRRTEATLQKINDEGSSDHSQKEETQTPHALETMETEESDKTEHVLSLREIVSRGWNRLTETRETRHIFDEDTLLD</sequence>
<proteinExistence type="predicted"/>
<keyword evidence="2" id="KW-1133">Transmembrane helix</keyword>
<gene>
    <name evidence="3" type="ORF">BLNAU_18519</name>
</gene>
<feature type="compositionally biased region" description="Polar residues" evidence="1">
    <location>
        <begin position="106"/>
        <end position="121"/>
    </location>
</feature>
<feature type="region of interest" description="Disordered" evidence="1">
    <location>
        <begin position="100"/>
        <end position="121"/>
    </location>
</feature>
<dbReference type="Proteomes" id="UP001281761">
    <property type="component" value="Unassembled WGS sequence"/>
</dbReference>
<dbReference type="EMBL" id="JARBJD010000225">
    <property type="protein sequence ID" value="KAK2946543.1"/>
    <property type="molecule type" value="Genomic_DNA"/>
</dbReference>
<keyword evidence="2" id="KW-0472">Membrane</keyword>
<feature type="region of interest" description="Disordered" evidence="1">
    <location>
        <begin position="180"/>
        <end position="213"/>
    </location>
</feature>
<evidence type="ECO:0000256" key="2">
    <source>
        <dbReference type="SAM" id="Phobius"/>
    </source>
</evidence>
<feature type="transmembrane region" description="Helical" evidence="2">
    <location>
        <begin position="61"/>
        <end position="82"/>
    </location>
</feature>